<name>A0AAN7QF81_9MYRT</name>
<evidence type="ECO:0000256" key="1">
    <source>
        <dbReference type="SAM" id="MobiDB-lite"/>
    </source>
</evidence>
<feature type="region of interest" description="Disordered" evidence="1">
    <location>
        <begin position="57"/>
        <end position="121"/>
    </location>
</feature>
<proteinExistence type="predicted"/>
<keyword evidence="5" id="KW-1185">Reference proteome</keyword>
<feature type="compositionally biased region" description="Pro residues" evidence="1">
    <location>
        <begin position="101"/>
        <end position="110"/>
    </location>
</feature>
<feature type="transmembrane region" description="Helical" evidence="2">
    <location>
        <begin position="139"/>
        <end position="158"/>
    </location>
</feature>
<evidence type="ECO:0000256" key="3">
    <source>
        <dbReference type="SAM" id="SignalP"/>
    </source>
</evidence>
<protein>
    <submittedName>
        <fullName evidence="4">Uncharacterized protein</fullName>
    </submittedName>
</protein>
<keyword evidence="2" id="KW-0472">Membrane</keyword>
<sequence>MGHLLMAPFWSLLGMFMLLSASSFASHQLLHHISTISAAPASLPPAPLLSPVTIPAAPATLPGAPESQTPSPALSPDIFPVLPSPKGGAATPTESSIPIIPSSPSPPNPDGEPAGGTMTAPLVPSGVEPVVSGVQAKTLAVPILILSSLAVYLMQIIGV</sequence>
<dbReference type="PANTHER" id="PTHR35725">
    <property type="entry name" value="CLASSICAL ARABINOGALACTAN PROTEIN 26"/>
    <property type="match status" value="1"/>
</dbReference>
<organism evidence="4 5">
    <name type="scientific">Trapa incisa</name>
    <dbReference type="NCBI Taxonomy" id="236973"/>
    <lineage>
        <taxon>Eukaryota</taxon>
        <taxon>Viridiplantae</taxon>
        <taxon>Streptophyta</taxon>
        <taxon>Embryophyta</taxon>
        <taxon>Tracheophyta</taxon>
        <taxon>Spermatophyta</taxon>
        <taxon>Magnoliopsida</taxon>
        <taxon>eudicotyledons</taxon>
        <taxon>Gunneridae</taxon>
        <taxon>Pentapetalae</taxon>
        <taxon>rosids</taxon>
        <taxon>malvids</taxon>
        <taxon>Myrtales</taxon>
        <taxon>Lythraceae</taxon>
        <taxon>Trapa</taxon>
    </lineage>
</organism>
<dbReference type="Proteomes" id="UP001345219">
    <property type="component" value="Chromosome 7"/>
</dbReference>
<evidence type="ECO:0000313" key="5">
    <source>
        <dbReference type="Proteomes" id="UP001345219"/>
    </source>
</evidence>
<keyword evidence="2" id="KW-0812">Transmembrane</keyword>
<dbReference type="EMBL" id="JAXIOK010000007">
    <property type="protein sequence ID" value="KAK4766022.1"/>
    <property type="molecule type" value="Genomic_DNA"/>
</dbReference>
<gene>
    <name evidence="4" type="ORF">SAY87_007664</name>
</gene>
<comment type="caution">
    <text evidence="4">The sequence shown here is derived from an EMBL/GenBank/DDBJ whole genome shotgun (WGS) entry which is preliminary data.</text>
</comment>
<feature type="signal peptide" evidence="3">
    <location>
        <begin position="1"/>
        <end position="21"/>
    </location>
</feature>
<accession>A0AAN7QF81</accession>
<feature type="chain" id="PRO_5042833735" evidence="3">
    <location>
        <begin position="22"/>
        <end position="159"/>
    </location>
</feature>
<keyword evidence="2" id="KW-1133">Transmembrane helix</keyword>
<evidence type="ECO:0000256" key="2">
    <source>
        <dbReference type="SAM" id="Phobius"/>
    </source>
</evidence>
<dbReference type="AlphaFoldDB" id="A0AAN7QF81"/>
<dbReference type="PANTHER" id="PTHR35725:SF4">
    <property type="entry name" value="CLASSICAL ARABINOGALACTAN PROTEIN 26"/>
    <property type="match status" value="1"/>
</dbReference>
<dbReference type="InterPro" id="IPR039346">
    <property type="entry name" value="AGP25/26"/>
</dbReference>
<reference evidence="4 5" key="1">
    <citation type="journal article" date="2023" name="Hortic Res">
        <title>Pangenome of water caltrop reveals structural variations and asymmetric subgenome divergence after allopolyploidization.</title>
        <authorList>
            <person name="Zhang X."/>
            <person name="Chen Y."/>
            <person name="Wang L."/>
            <person name="Yuan Y."/>
            <person name="Fang M."/>
            <person name="Shi L."/>
            <person name="Lu R."/>
            <person name="Comes H.P."/>
            <person name="Ma Y."/>
            <person name="Chen Y."/>
            <person name="Huang G."/>
            <person name="Zhou Y."/>
            <person name="Zheng Z."/>
            <person name="Qiu Y."/>
        </authorList>
    </citation>
    <scope>NUCLEOTIDE SEQUENCE [LARGE SCALE GENOMIC DNA]</scope>
    <source>
        <tissue evidence="4">Roots</tissue>
    </source>
</reference>
<keyword evidence="3" id="KW-0732">Signal</keyword>
<evidence type="ECO:0000313" key="4">
    <source>
        <dbReference type="EMBL" id="KAK4766022.1"/>
    </source>
</evidence>